<keyword evidence="7" id="KW-1185">Reference proteome</keyword>
<dbReference type="PANTHER" id="PTHR24100">
    <property type="entry name" value="BUTYROPHILIN"/>
    <property type="match status" value="1"/>
</dbReference>
<dbReference type="InterPro" id="IPR013783">
    <property type="entry name" value="Ig-like_fold"/>
</dbReference>
<dbReference type="EMBL" id="OY660882">
    <property type="protein sequence ID" value="CAJ1081465.1"/>
    <property type="molecule type" value="Genomic_DNA"/>
</dbReference>
<name>A0AAV1H714_XYRNO</name>
<accession>A0AAV1H714</accession>
<evidence type="ECO:0000256" key="2">
    <source>
        <dbReference type="ARBA" id="ARBA00023136"/>
    </source>
</evidence>
<keyword evidence="4" id="KW-1133">Transmembrane helix</keyword>
<proteinExistence type="predicted"/>
<keyword evidence="5" id="KW-0732">Signal</keyword>
<dbReference type="GO" id="GO:0001817">
    <property type="term" value="P:regulation of cytokine production"/>
    <property type="evidence" value="ECO:0007669"/>
    <property type="project" value="TreeGrafter"/>
</dbReference>
<evidence type="ECO:0000256" key="4">
    <source>
        <dbReference type="SAM" id="Phobius"/>
    </source>
</evidence>
<organism evidence="6 7">
    <name type="scientific">Xyrichtys novacula</name>
    <name type="common">Pearly razorfish</name>
    <name type="synonym">Hemipteronotus novacula</name>
    <dbReference type="NCBI Taxonomy" id="13765"/>
    <lineage>
        <taxon>Eukaryota</taxon>
        <taxon>Metazoa</taxon>
        <taxon>Chordata</taxon>
        <taxon>Craniata</taxon>
        <taxon>Vertebrata</taxon>
        <taxon>Euteleostomi</taxon>
        <taxon>Actinopterygii</taxon>
        <taxon>Neopterygii</taxon>
        <taxon>Teleostei</taxon>
        <taxon>Neoteleostei</taxon>
        <taxon>Acanthomorphata</taxon>
        <taxon>Eupercaria</taxon>
        <taxon>Labriformes</taxon>
        <taxon>Labridae</taxon>
        <taxon>Xyrichtys</taxon>
    </lineage>
</organism>
<gene>
    <name evidence="6" type="ORF">XNOV1_A011895</name>
</gene>
<dbReference type="GO" id="GO:0005102">
    <property type="term" value="F:signaling receptor binding"/>
    <property type="evidence" value="ECO:0007669"/>
    <property type="project" value="TreeGrafter"/>
</dbReference>
<dbReference type="GO" id="GO:0050852">
    <property type="term" value="P:T cell receptor signaling pathway"/>
    <property type="evidence" value="ECO:0007669"/>
    <property type="project" value="TreeGrafter"/>
</dbReference>
<feature type="transmembrane region" description="Helical" evidence="4">
    <location>
        <begin position="216"/>
        <end position="240"/>
    </location>
</feature>
<dbReference type="InterPro" id="IPR050504">
    <property type="entry name" value="IgSF_BTN/MOG"/>
</dbReference>
<keyword evidence="4" id="KW-0812">Transmembrane</keyword>
<evidence type="ECO:0000256" key="5">
    <source>
        <dbReference type="SAM" id="SignalP"/>
    </source>
</evidence>
<feature type="chain" id="PRO_5043774097" evidence="5">
    <location>
        <begin position="21"/>
        <end position="259"/>
    </location>
</feature>
<dbReference type="Gene3D" id="2.60.40.10">
    <property type="entry name" value="Immunoglobulins"/>
    <property type="match status" value="1"/>
</dbReference>
<keyword evidence="3" id="KW-0393">Immunoglobulin domain</keyword>
<evidence type="ECO:0000256" key="3">
    <source>
        <dbReference type="ARBA" id="ARBA00023319"/>
    </source>
</evidence>
<dbReference type="InterPro" id="IPR036179">
    <property type="entry name" value="Ig-like_dom_sf"/>
</dbReference>
<evidence type="ECO:0000313" key="7">
    <source>
        <dbReference type="Proteomes" id="UP001178508"/>
    </source>
</evidence>
<feature type="signal peptide" evidence="5">
    <location>
        <begin position="1"/>
        <end position="20"/>
    </location>
</feature>
<dbReference type="SUPFAM" id="SSF48726">
    <property type="entry name" value="Immunoglobulin"/>
    <property type="match status" value="1"/>
</dbReference>
<dbReference type="GO" id="GO:0009897">
    <property type="term" value="C:external side of plasma membrane"/>
    <property type="evidence" value="ECO:0007669"/>
    <property type="project" value="TreeGrafter"/>
</dbReference>
<reference evidence="6" key="1">
    <citation type="submission" date="2023-08" db="EMBL/GenBank/DDBJ databases">
        <authorList>
            <person name="Alioto T."/>
            <person name="Alioto T."/>
            <person name="Gomez Garrido J."/>
        </authorList>
    </citation>
    <scope>NUCLEOTIDE SEQUENCE</scope>
</reference>
<dbReference type="Proteomes" id="UP001178508">
    <property type="component" value="Chromosome 19"/>
</dbReference>
<keyword evidence="2 4" id="KW-0472">Membrane</keyword>
<dbReference type="AlphaFoldDB" id="A0AAV1H714"/>
<evidence type="ECO:0000313" key="6">
    <source>
        <dbReference type="EMBL" id="CAJ1081465.1"/>
    </source>
</evidence>
<comment type="subcellular location">
    <subcellularLocation>
        <location evidence="1">Membrane</location>
    </subcellularLocation>
</comment>
<evidence type="ECO:0000256" key="1">
    <source>
        <dbReference type="ARBA" id="ARBA00004370"/>
    </source>
</evidence>
<sequence length="259" mass="29242">MELLSQMCLLLLCGFTFVNGDGAAVIGAKEDGDVDFPCSLRPGGDFEFWMYDWKKGDHMEVLMYDEGLTHDTGFTVPDTQFVGRVSYLEDQLGSGAPSINITKTNKSDSWNYSCEFSDREWNQRVFIELVVECNLKETTVENRQGQRPFVGSKNDTEVRALLQCPVNSSGNILRTEEEETTEAAVTKIDHYSCVVTREICADDRLRIVKCYRSAPILLYIFIICVVLIFAIAVALCVLCAKRRICCKKDEKSESMESML</sequence>
<protein>
    <submittedName>
        <fullName evidence="6">Butyrophilin subfamily 2 member A2-like isoform X1</fullName>
    </submittedName>
</protein>